<reference evidence="1 2" key="1">
    <citation type="journal article" date="2012" name="Proc. Natl. Acad. Sci. U.S.A.">
        <title>Genome and physiology of a model Epsilonproteobacterium responsible for sulfide detoxification in marine oxygen depletion zones.</title>
        <authorList>
            <person name="Grote J."/>
            <person name="Schott T."/>
            <person name="Bruckner C.G."/>
            <person name="Glockner F.O."/>
            <person name="Jost G."/>
            <person name="Teeling H."/>
            <person name="Labrenz M."/>
            <person name="Jurgens K."/>
        </authorList>
    </citation>
    <scope>NUCLEOTIDE SEQUENCE [LARGE SCALE GENOMIC DNA]</scope>
    <source>
        <strain evidence="1 2">GD1</strain>
    </source>
</reference>
<gene>
    <name evidence="1" type="ORF">SMGD1_2412</name>
</gene>
<dbReference type="EMBL" id="AFRZ01000001">
    <property type="protein sequence ID" value="EHP30935.1"/>
    <property type="molecule type" value="Genomic_DNA"/>
</dbReference>
<evidence type="ECO:0008006" key="3">
    <source>
        <dbReference type="Google" id="ProtNLM"/>
    </source>
</evidence>
<name>H1FZ51_SULGG</name>
<protein>
    <recommendedName>
        <fullName evidence="3">TNase-like domain-containing protein</fullName>
    </recommendedName>
</protein>
<comment type="caution">
    <text evidence="1">The sequence shown here is derived from an EMBL/GenBank/DDBJ whole genome shotgun (WGS) entry which is preliminary data.</text>
</comment>
<evidence type="ECO:0000313" key="1">
    <source>
        <dbReference type="EMBL" id="EHP30935.1"/>
    </source>
</evidence>
<dbReference type="SUPFAM" id="SSF50199">
    <property type="entry name" value="Staphylococcal nuclease"/>
    <property type="match status" value="1"/>
</dbReference>
<keyword evidence="2" id="KW-1185">Reference proteome</keyword>
<dbReference type="PATRIC" id="fig|929558.5.peg.2402"/>
<accession>H1FZ51</accession>
<evidence type="ECO:0000313" key="2">
    <source>
        <dbReference type="Proteomes" id="UP000006431"/>
    </source>
</evidence>
<dbReference type="AlphaFoldDB" id="H1FZ51"/>
<dbReference type="eggNOG" id="ENOG50300JF">
    <property type="taxonomic scope" value="Bacteria"/>
</dbReference>
<dbReference type="HOGENOM" id="CLU_1776508_0_0_7"/>
<organism evidence="1 2">
    <name type="scientific">Sulfurimonas gotlandica (strain DSM 19862 / JCM 16533 / GD1)</name>
    <dbReference type="NCBI Taxonomy" id="929558"/>
    <lineage>
        <taxon>Bacteria</taxon>
        <taxon>Pseudomonadati</taxon>
        <taxon>Campylobacterota</taxon>
        <taxon>Epsilonproteobacteria</taxon>
        <taxon>Campylobacterales</taxon>
        <taxon>Sulfurimonadaceae</taxon>
        <taxon>Sulfurimonas</taxon>
    </lineage>
</organism>
<proteinExistence type="predicted"/>
<sequence length="146" mass="17012">MAILNNTVSNEVQTFSIGSYTFECRPYGILSLEKLYETAKQGSICQNSIDEFYKKNPKLKYYADGLLEHKQQYHVEIKDSECILYAKGQMTLSELLLVEGLAIKKPMFKDEEFESYYTLAQRKAKIDRKGLWGENIFNSCIEEMYK</sequence>
<dbReference type="Proteomes" id="UP000006431">
    <property type="component" value="Unassembled WGS sequence"/>
</dbReference>
<dbReference type="InterPro" id="IPR035437">
    <property type="entry name" value="SNase_OB-fold_sf"/>
</dbReference>